<keyword evidence="2" id="KW-1133">Transmembrane helix</keyword>
<sequence length="390" mass="44539">MKDVKLEPGGKYEGENLEGNNNSMGSSGLPYPRFYNGTEDFTAYLKNFNRIATAHNWTPPRCAQILPLYLRGAALAIYESIPREEKSNWRSLLEGLVKRLKKTSNKETARLKLVERKQEVGESIDEFSRDLKDLAEAAYPGGSFEMDLSFLKLSDEQKTGLKNENEKMAKRFREEICAERFKAGLLPEIREKVIFMKSPSTLAEAVGQAKKVEELNGTIKVDARKRWDEIEVKEALAEINQVWEINGDENENWVMNKLNRIFALIMGMNIIMTMTQIPAHTIVVKIMTMTNIIMMKANGCHREIVKLGEMTMINVMMMKISRGIMIIKCGALMKQILTNIEKKNLLTGLIFIFCTIIIFLQYPPPSGEEEEWILAFIYPIWGYLSGLTLC</sequence>
<feature type="compositionally biased region" description="Basic and acidic residues" evidence="1">
    <location>
        <begin position="1"/>
        <end position="14"/>
    </location>
</feature>
<dbReference type="PANTHER" id="PTHR33223:SF6">
    <property type="entry name" value="CCHC-TYPE DOMAIN-CONTAINING PROTEIN"/>
    <property type="match status" value="1"/>
</dbReference>
<reference evidence="3 4" key="1">
    <citation type="submission" date="2020-08" db="EMBL/GenBank/DDBJ databases">
        <authorList>
            <person name="Koutsovoulos G."/>
            <person name="Danchin GJ E."/>
        </authorList>
    </citation>
    <scope>NUCLEOTIDE SEQUENCE [LARGE SCALE GENOMIC DNA]</scope>
</reference>
<dbReference type="OrthoDB" id="425619at2759"/>
<dbReference type="AlphaFoldDB" id="A0A6V7VRL2"/>
<evidence type="ECO:0000256" key="2">
    <source>
        <dbReference type="SAM" id="Phobius"/>
    </source>
</evidence>
<comment type="caution">
    <text evidence="3">The sequence shown here is derived from an EMBL/GenBank/DDBJ whole genome shotgun (WGS) entry which is preliminary data.</text>
</comment>
<evidence type="ECO:0000256" key="1">
    <source>
        <dbReference type="SAM" id="MobiDB-lite"/>
    </source>
</evidence>
<name>A0A6V7VRL2_MELEN</name>
<keyword evidence="2" id="KW-0812">Transmembrane</keyword>
<evidence type="ECO:0000313" key="4">
    <source>
        <dbReference type="Proteomes" id="UP000580250"/>
    </source>
</evidence>
<feature type="transmembrane region" description="Helical" evidence="2">
    <location>
        <begin position="261"/>
        <end position="286"/>
    </location>
</feature>
<feature type="transmembrane region" description="Helical" evidence="2">
    <location>
        <begin position="372"/>
        <end position="389"/>
    </location>
</feature>
<protein>
    <submittedName>
        <fullName evidence="3">Uncharacterized protein</fullName>
    </submittedName>
</protein>
<evidence type="ECO:0000313" key="3">
    <source>
        <dbReference type="EMBL" id="CAD2177580.1"/>
    </source>
</evidence>
<feature type="region of interest" description="Disordered" evidence="1">
    <location>
        <begin position="1"/>
        <end position="23"/>
    </location>
</feature>
<dbReference type="Proteomes" id="UP000580250">
    <property type="component" value="Unassembled WGS sequence"/>
</dbReference>
<accession>A0A6V7VRL2</accession>
<feature type="transmembrane region" description="Helical" evidence="2">
    <location>
        <begin position="344"/>
        <end position="360"/>
    </location>
</feature>
<gene>
    <name evidence="3" type="ORF">MENT_LOCUS29460</name>
</gene>
<dbReference type="PANTHER" id="PTHR33223">
    <property type="entry name" value="CCHC-TYPE DOMAIN-CONTAINING PROTEIN"/>
    <property type="match status" value="1"/>
</dbReference>
<proteinExistence type="predicted"/>
<organism evidence="3 4">
    <name type="scientific">Meloidogyne enterolobii</name>
    <name type="common">Root-knot nematode worm</name>
    <name type="synonym">Meloidogyne mayaguensis</name>
    <dbReference type="NCBI Taxonomy" id="390850"/>
    <lineage>
        <taxon>Eukaryota</taxon>
        <taxon>Metazoa</taxon>
        <taxon>Ecdysozoa</taxon>
        <taxon>Nematoda</taxon>
        <taxon>Chromadorea</taxon>
        <taxon>Rhabditida</taxon>
        <taxon>Tylenchina</taxon>
        <taxon>Tylenchomorpha</taxon>
        <taxon>Tylenchoidea</taxon>
        <taxon>Meloidogynidae</taxon>
        <taxon>Meloidogyninae</taxon>
        <taxon>Meloidogyne</taxon>
    </lineage>
</organism>
<keyword evidence="2" id="KW-0472">Membrane</keyword>
<dbReference type="EMBL" id="CAJEWN010000300">
    <property type="protein sequence ID" value="CAD2177580.1"/>
    <property type="molecule type" value="Genomic_DNA"/>
</dbReference>